<organism evidence="2 3">
    <name type="scientific">Cupriavidus taiwanensis</name>
    <dbReference type="NCBI Taxonomy" id="164546"/>
    <lineage>
        <taxon>Bacteria</taxon>
        <taxon>Pseudomonadati</taxon>
        <taxon>Pseudomonadota</taxon>
        <taxon>Betaproteobacteria</taxon>
        <taxon>Burkholderiales</taxon>
        <taxon>Burkholderiaceae</taxon>
        <taxon>Cupriavidus</taxon>
    </lineage>
</organism>
<comment type="caution">
    <text evidence="2">The sequence shown here is derived from an EMBL/GenBank/DDBJ whole genome shotgun (WGS) entry which is preliminary data.</text>
</comment>
<dbReference type="EMBL" id="OFTH01000034">
    <property type="protein sequence ID" value="SOZ66090.1"/>
    <property type="molecule type" value="Genomic_DNA"/>
</dbReference>
<dbReference type="InterPro" id="IPR021519">
    <property type="entry name" value="DUF3182"/>
</dbReference>
<evidence type="ECO:0000313" key="2">
    <source>
        <dbReference type="EMBL" id="SOZ66090.1"/>
    </source>
</evidence>
<dbReference type="SUPFAM" id="SSF56059">
    <property type="entry name" value="Glutathione synthetase ATP-binding domain-like"/>
    <property type="match status" value="1"/>
</dbReference>
<evidence type="ECO:0008006" key="4">
    <source>
        <dbReference type="Google" id="ProtNLM"/>
    </source>
</evidence>
<reference evidence="2 3" key="1">
    <citation type="submission" date="2018-01" db="EMBL/GenBank/DDBJ databases">
        <authorList>
            <person name="Clerissi C."/>
        </authorList>
    </citation>
    <scope>NUCLEOTIDE SEQUENCE [LARGE SCALE GENOMIC DNA]</scope>
    <source>
        <strain evidence="2">Cupriavidus taiwanensis STM 8556</strain>
    </source>
</reference>
<sequence length="408" mass="42089">MTVSSDASKRKPGLPTTAAPAAPAAPAAAQQGSRAVMAYGCETLDQADSHHGMTLANIARKVAWIGGQPFAGGYAAPAAGRPAPYLVPAQTLVGHELAASLGVQGEDDLFGGVVPYAFVATKAITHGLVEPGAAAPRGWSEAFVRRVVGATLPGFTAFSLGDARTAALRLLTLGPVRLKDTGGVGGLGQRVVDGEAALEEALAALAPEEVERDGLVVERDLRAPQTFSVGKVVLAGLEASYCGTQGLTENNRGQKVYGGSTLTVVRGGFDALLQHPFDARILAAVRAAMVYHEAALACYGEGGGMVLSRCNYDVAFGAPAGGANDGQMLGGVLEQSWRVGGATGAELAALAALRDDPRRTRVVASTREVYGNDVRVPDDAEIYYQGEDRHVGPLTKYARLEPESDGNA</sequence>
<dbReference type="AlphaFoldDB" id="A0A976G3T6"/>
<feature type="compositionally biased region" description="Low complexity" evidence="1">
    <location>
        <begin position="15"/>
        <end position="26"/>
    </location>
</feature>
<evidence type="ECO:0000256" key="1">
    <source>
        <dbReference type="SAM" id="MobiDB-lite"/>
    </source>
</evidence>
<dbReference type="Pfam" id="PF11379">
    <property type="entry name" value="DUF3182"/>
    <property type="match status" value="1"/>
</dbReference>
<dbReference type="Proteomes" id="UP000256952">
    <property type="component" value="Chromosome CBM2613_b"/>
</dbReference>
<accession>A0A976G3T6</accession>
<protein>
    <recommendedName>
        <fullName evidence="4">Biotin carboxylase</fullName>
    </recommendedName>
</protein>
<name>A0A976G3T6_9BURK</name>
<proteinExistence type="predicted"/>
<evidence type="ECO:0000313" key="3">
    <source>
        <dbReference type="Proteomes" id="UP000256952"/>
    </source>
</evidence>
<gene>
    <name evidence="2" type="ORF">CBM2613_B10104</name>
</gene>
<feature type="region of interest" description="Disordered" evidence="1">
    <location>
        <begin position="1"/>
        <end position="26"/>
    </location>
</feature>